<dbReference type="SUPFAM" id="SSF159888">
    <property type="entry name" value="YdhG-like"/>
    <property type="match status" value="1"/>
</dbReference>
<protein>
    <submittedName>
        <fullName evidence="2">YdeI family protein</fullName>
    </submittedName>
</protein>
<organism evidence="2 3">
    <name type="scientific">Hyphococcus aureus</name>
    <dbReference type="NCBI Taxonomy" id="2666033"/>
    <lineage>
        <taxon>Bacteria</taxon>
        <taxon>Pseudomonadati</taxon>
        <taxon>Pseudomonadota</taxon>
        <taxon>Alphaproteobacteria</taxon>
        <taxon>Parvularculales</taxon>
        <taxon>Parvularculaceae</taxon>
        <taxon>Hyphococcus</taxon>
    </lineage>
</organism>
<accession>A0ABW1KVP2</accession>
<dbReference type="Pfam" id="PF08818">
    <property type="entry name" value="DUF1801"/>
    <property type="match status" value="1"/>
</dbReference>
<keyword evidence="3" id="KW-1185">Reference proteome</keyword>
<dbReference type="Pfam" id="PF13376">
    <property type="entry name" value="OmdA"/>
    <property type="match status" value="1"/>
</dbReference>
<dbReference type="RefSeq" id="WP_379880587.1">
    <property type="nucleotide sequence ID" value="NZ_JBHPON010000001.1"/>
</dbReference>
<gene>
    <name evidence="2" type="ORF">ACFMB1_01025</name>
</gene>
<evidence type="ECO:0000313" key="3">
    <source>
        <dbReference type="Proteomes" id="UP001596116"/>
    </source>
</evidence>
<dbReference type="Proteomes" id="UP001596116">
    <property type="component" value="Unassembled WGS sequence"/>
</dbReference>
<dbReference type="InterPro" id="IPR014922">
    <property type="entry name" value="YdhG-like"/>
</dbReference>
<dbReference type="PIRSF" id="PIRSF021308">
    <property type="entry name" value="UCP021308"/>
    <property type="match status" value="1"/>
</dbReference>
<proteinExistence type="predicted"/>
<feature type="domain" description="YdhG-like" evidence="1">
    <location>
        <begin position="18"/>
        <end position="114"/>
    </location>
</feature>
<dbReference type="Gene3D" id="3.90.1150.200">
    <property type="match status" value="1"/>
</dbReference>
<evidence type="ECO:0000259" key="1">
    <source>
        <dbReference type="Pfam" id="PF08818"/>
    </source>
</evidence>
<dbReference type="InterPro" id="IPR016786">
    <property type="entry name" value="YdeI_bac"/>
</dbReference>
<comment type="caution">
    <text evidence="2">The sequence shown here is derived from an EMBL/GenBank/DDBJ whole genome shotgun (WGS) entry which is preliminary data.</text>
</comment>
<name>A0ABW1KVP2_9PROT</name>
<evidence type="ECO:0000313" key="2">
    <source>
        <dbReference type="EMBL" id="MFC6034102.1"/>
    </source>
</evidence>
<reference evidence="2 3" key="1">
    <citation type="submission" date="2024-09" db="EMBL/GenBank/DDBJ databases">
        <authorList>
            <person name="Zhang Z.-H."/>
        </authorList>
    </citation>
    <scope>NUCLEOTIDE SEQUENCE [LARGE SCALE GENOMIC DNA]</scope>
    <source>
        <strain evidence="2 3">HHTR114</strain>
    </source>
</reference>
<sequence length="199" mass="22414">MMTAKKTPDAYFKNADKWREELLSLRKLLLSTGLTEELKWGSPFYTADGKHIVGLTAFKNHFCLWFPQGALLKDTQKVLINAQEGVTRAQRQWRMHDAKDIKPALVKTYVKEAVSLAKAGKEIKPKPKGVLVLPEELKTALSKNKRAGAAFEKLTPGKQREYAEYIAEAKQAATKERRLEKILPMIVAGAGLNDKYKNC</sequence>
<dbReference type="EMBL" id="JBHPON010000001">
    <property type="protein sequence ID" value="MFC6034102.1"/>
    <property type="molecule type" value="Genomic_DNA"/>
</dbReference>